<dbReference type="Gene3D" id="3.30.530.20">
    <property type="match status" value="1"/>
</dbReference>
<organism evidence="1">
    <name type="scientific">Nakamurella sp. A5-74</name>
    <dbReference type="NCBI Taxonomy" id="3158264"/>
    <lineage>
        <taxon>Bacteria</taxon>
        <taxon>Bacillati</taxon>
        <taxon>Actinomycetota</taxon>
        <taxon>Actinomycetes</taxon>
        <taxon>Nakamurellales</taxon>
        <taxon>Nakamurellaceae</taxon>
        <taxon>Nakamurella</taxon>
    </lineage>
</organism>
<dbReference type="InterPro" id="IPR019587">
    <property type="entry name" value="Polyketide_cyclase/dehydratase"/>
</dbReference>
<dbReference type="RefSeq" id="WP_353649622.1">
    <property type="nucleotide sequence ID" value="NZ_CP159218.1"/>
</dbReference>
<reference evidence="1" key="1">
    <citation type="submission" date="2024-05" db="EMBL/GenBank/DDBJ databases">
        <authorList>
            <person name="Cai S.Y."/>
            <person name="Jin L.M."/>
            <person name="Li H.R."/>
        </authorList>
    </citation>
    <scope>NUCLEOTIDE SEQUENCE</scope>
    <source>
        <strain evidence="1">A5-74</strain>
    </source>
</reference>
<gene>
    <name evidence="1" type="ORF">ABLG96_01280</name>
</gene>
<dbReference type="EMBL" id="CP159218">
    <property type="protein sequence ID" value="XCG64008.1"/>
    <property type="molecule type" value="Genomic_DNA"/>
</dbReference>
<evidence type="ECO:0000313" key="1">
    <source>
        <dbReference type="EMBL" id="XCG64008.1"/>
    </source>
</evidence>
<sequence length="145" mass="16030">MPITKRIVTVAAELGHVRSYLADFSNAVDWDPGTVRCPRRGSGEIEVGAEWDNVTKFLGRESKIRYRLEHFGPERVMLVGKNKTVTSIDDITLRAVPGGTEITYVSDVTFHGLAKLADPLTRPIFHKLGNETAANLERILGSVAR</sequence>
<protein>
    <submittedName>
        <fullName evidence="1">SRPBCC family protein</fullName>
    </submittedName>
</protein>
<dbReference type="AlphaFoldDB" id="A0AAU8DRN1"/>
<dbReference type="SUPFAM" id="SSF55961">
    <property type="entry name" value="Bet v1-like"/>
    <property type="match status" value="1"/>
</dbReference>
<accession>A0AAU8DRN1</accession>
<name>A0AAU8DRN1_9ACTN</name>
<dbReference type="InterPro" id="IPR023393">
    <property type="entry name" value="START-like_dom_sf"/>
</dbReference>
<dbReference type="Pfam" id="PF10604">
    <property type="entry name" value="Polyketide_cyc2"/>
    <property type="match status" value="1"/>
</dbReference>
<proteinExistence type="predicted"/>